<protein>
    <submittedName>
        <fullName evidence="1">Uncharacterized protein</fullName>
    </submittedName>
</protein>
<dbReference type="AlphaFoldDB" id="A0ABC8UTP5"/>
<proteinExistence type="predicted"/>
<gene>
    <name evidence="1" type="ORF">ILEXP_LOCUS54697</name>
</gene>
<reference evidence="1 2" key="1">
    <citation type="submission" date="2024-02" db="EMBL/GenBank/DDBJ databases">
        <authorList>
            <person name="Vignale AGUSTIN F."/>
            <person name="Sosa J E."/>
            <person name="Modenutti C."/>
        </authorList>
    </citation>
    <scope>NUCLEOTIDE SEQUENCE [LARGE SCALE GENOMIC DNA]</scope>
</reference>
<dbReference type="EMBL" id="CAUOFW020008946">
    <property type="protein sequence ID" value="CAK9184379.1"/>
    <property type="molecule type" value="Genomic_DNA"/>
</dbReference>
<dbReference type="InterPro" id="IPR044809">
    <property type="entry name" value="AUF1-like"/>
</dbReference>
<comment type="caution">
    <text evidence="1">The sequence shown here is derived from an EMBL/GenBank/DDBJ whole genome shotgun (WGS) entry which is preliminary data.</text>
</comment>
<accession>A0ABC8UTP5</accession>
<sequence>MDNFHFNSCLGKICGADEGHGGQNGVSGDALERSRVPALKMKLWYVSELELPETGKVMEGATLVSIRPVEGWEAAESGGDRVLEALDLDRWVEEARGFGEAARIMVKRKKTCTLEMSSF</sequence>
<organism evidence="1 2">
    <name type="scientific">Ilex paraguariensis</name>
    <name type="common">yerba mate</name>
    <dbReference type="NCBI Taxonomy" id="185542"/>
    <lineage>
        <taxon>Eukaryota</taxon>
        <taxon>Viridiplantae</taxon>
        <taxon>Streptophyta</taxon>
        <taxon>Embryophyta</taxon>
        <taxon>Tracheophyta</taxon>
        <taxon>Spermatophyta</taxon>
        <taxon>Magnoliopsida</taxon>
        <taxon>eudicotyledons</taxon>
        <taxon>Gunneridae</taxon>
        <taxon>Pentapetalae</taxon>
        <taxon>asterids</taxon>
        <taxon>campanulids</taxon>
        <taxon>Aquifoliales</taxon>
        <taxon>Aquifoliaceae</taxon>
        <taxon>Ilex</taxon>
    </lineage>
</organism>
<evidence type="ECO:0000313" key="2">
    <source>
        <dbReference type="Proteomes" id="UP001642360"/>
    </source>
</evidence>
<dbReference type="Proteomes" id="UP001642360">
    <property type="component" value="Unassembled WGS sequence"/>
</dbReference>
<keyword evidence="2" id="KW-1185">Reference proteome</keyword>
<dbReference type="PANTHER" id="PTHR31215">
    <property type="entry name" value="OS05G0510400 PROTEIN-RELATED"/>
    <property type="match status" value="1"/>
</dbReference>
<evidence type="ECO:0000313" key="1">
    <source>
        <dbReference type="EMBL" id="CAK9184379.1"/>
    </source>
</evidence>
<name>A0ABC8UTP5_9AQUA</name>